<dbReference type="AlphaFoldDB" id="A0A4C1W140"/>
<feature type="compositionally biased region" description="Basic and acidic residues" evidence="1">
    <location>
        <begin position="1"/>
        <end position="17"/>
    </location>
</feature>
<evidence type="ECO:0000313" key="3">
    <source>
        <dbReference type="Proteomes" id="UP000299102"/>
    </source>
</evidence>
<accession>A0A4C1W140</accession>
<keyword evidence="3" id="KW-1185">Reference proteome</keyword>
<evidence type="ECO:0000313" key="2">
    <source>
        <dbReference type="EMBL" id="GBP44272.1"/>
    </source>
</evidence>
<reference evidence="2 3" key="1">
    <citation type="journal article" date="2019" name="Commun. Biol.">
        <title>The bagworm genome reveals a unique fibroin gene that provides high tensile strength.</title>
        <authorList>
            <person name="Kono N."/>
            <person name="Nakamura H."/>
            <person name="Ohtoshi R."/>
            <person name="Tomita M."/>
            <person name="Numata K."/>
            <person name="Arakawa K."/>
        </authorList>
    </citation>
    <scope>NUCLEOTIDE SEQUENCE [LARGE SCALE GENOMIC DNA]</scope>
</reference>
<comment type="caution">
    <text evidence="2">The sequence shown here is derived from an EMBL/GenBank/DDBJ whole genome shotgun (WGS) entry which is preliminary data.</text>
</comment>
<sequence length="98" mass="10963">MEKISHSTEGQHLRDRGTLGQYYSKTPQHKNETTGCNKPANFHTVISTNSMRMERFENNHRRKRVFGIVPSGAASTLEPGSFPEVLCGGALQNLNFKS</sequence>
<protein>
    <submittedName>
        <fullName evidence="2">Uncharacterized protein</fullName>
    </submittedName>
</protein>
<evidence type="ECO:0000256" key="1">
    <source>
        <dbReference type="SAM" id="MobiDB-lite"/>
    </source>
</evidence>
<name>A0A4C1W140_EUMVA</name>
<proteinExistence type="predicted"/>
<gene>
    <name evidence="2" type="ORF">EVAR_22156_1</name>
</gene>
<dbReference type="Proteomes" id="UP000299102">
    <property type="component" value="Unassembled WGS sequence"/>
</dbReference>
<organism evidence="2 3">
    <name type="scientific">Eumeta variegata</name>
    <name type="common">Bagworm moth</name>
    <name type="synonym">Eumeta japonica</name>
    <dbReference type="NCBI Taxonomy" id="151549"/>
    <lineage>
        <taxon>Eukaryota</taxon>
        <taxon>Metazoa</taxon>
        <taxon>Ecdysozoa</taxon>
        <taxon>Arthropoda</taxon>
        <taxon>Hexapoda</taxon>
        <taxon>Insecta</taxon>
        <taxon>Pterygota</taxon>
        <taxon>Neoptera</taxon>
        <taxon>Endopterygota</taxon>
        <taxon>Lepidoptera</taxon>
        <taxon>Glossata</taxon>
        <taxon>Ditrysia</taxon>
        <taxon>Tineoidea</taxon>
        <taxon>Psychidae</taxon>
        <taxon>Oiketicinae</taxon>
        <taxon>Eumeta</taxon>
    </lineage>
</organism>
<feature type="region of interest" description="Disordered" evidence="1">
    <location>
        <begin position="1"/>
        <end position="41"/>
    </location>
</feature>
<dbReference type="EMBL" id="BGZK01000449">
    <property type="protein sequence ID" value="GBP44272.1"/>
    <property type="molecule type" value="Genomic_DNA"/>
</dbReference>